<accession>A0AC34GRU7</accession>
<evidence type="ECO:0000313" key="2">
    <source>
        <dbReference type="WBParaSite" id="ES5_v2.g7304.t1"/>
    </source>
</evidence>
<evidence type="ECO:0000313" key="1">
    <source>
        <dbReference type="Proteomes" id="UP000887579"/>
    </source>
</evidence>
<reference evidence="2" key="1">
    <citation type="submission" date="2022-11" db="UniProtKB">
        <authorList>
            <consortium name="WormBaseParasite"/>
        </authorList>
    </citation>
    <scope>IDENTIFICATION</scope>
</reference>
<dbReference type="Proteomes" id="UP000887579">
    <property type="component" value="Unplaced"/>
</dbReference>
<proteinExistence type="predicted"/>
<protein>
    <submittedName>
        <fullName evidence="2">PCI domain-containing protein</fullName>
    </submittedName>
</protein>
<name>A0AC34GRU7_9BILA</name>
<sequence length="511" mass="58004">MVEKMEVDEPVLPVSKEAKKEEPTKADLNAITYENLKDWCAQLERGETHIVGRVIQFLSKTRKELNVDILSKLITTFVSDKTHRDLLLGYIGSSGPAAAPSTPTPMEVDKAKPSGARSPRPDRRPPTTPSKGGNAEVELYIQLLVMLYLLDQGKLENVDACTKNYIAKIDQYEKRSLDPFLAKGFFYMTLVAERQNKISDLRGYLNSRLRVATLRNQTDTVAILIVCLLRVFLLTKNFSGASKLLTKVSFPESANNNELARFLYYQGRIKAIELDYNGAAQFFQQALRKAPSDSAVGFKQNVHKWIIVIQLLQGLIPERSVFRVAAYKKPLAPYLELTHAVRLGDIILFNKIVDINKPVFTQDETITLIVRLRQNVIKTAIRQISLAYSKISIKDIARKLALSSTSEAEYMVTKAIKEGTIDARVSFDTTADDRYMQTVETENIYRTTEPQFSYDERIKHCLLLHNHAVKALRYPSDKGKAGIESIEQQREREQQELDFARDMADEDDDDF</sequence>
<dbReference type="WBParaSite" id="ES5_v2.g7304.t1">
    <property type="protein sequence ID" value="ES5_v2.g7304.t1"/>
    <property type="gene ID" value="ES5_v2.g7304"/>
</dbReference>
<organism evidence="1 2">
    <name type="scientific">Panagrolaimus sp. ES5</name>
    <dbReference type="NCBI Taxonomy" id="591445"/>
    <lineage>
        <taxon>Eukaryota</taxon>
        <taxon>Metazoa</taxon>
        <taxon>Ecdysozoa</taxon>
        <taxon>Nematoda</taxon>
        <taxon>Chromadorea</taxon>
        <taxon>Rhabditida</taxon>
        <taxon>Tylenchina</taxon>
        <taxon>Panagrolaimomorpha</taxon>
        <taxon>Panagrolaimoidea</taxon>
        <taxon>Panagrolaimidae</taxon>
        <taxon>Panagrolaimus</taxon>
    </lineage>
</organism>